<feature type="transmembrane region" description="Helical" evidence="10">
    <location>
        <begin position="215"/>
        <end position="232"/>
    </location>
</feature>
<evidence type="ECO:0000259" key="12">
    <source>
        <dbReference type="Pfam" id="PF00999"/>
    </source>
</evidence>
<name>A0A7K1FKJ9_9ACTN</name>
<feature type="transmembrane region" description="Helical" evidence="10">
    <location>
        <begin position="190"/>
        <end position="208"/>
    </location>
</feature>
<keyword evidence="9 10" id="KW-0739">Sodium transport</keyword>
<keyword evidence="5 10" id="KW-1133">Transmembrane helix</keyword>
<evidence type="ECO:0000313" key="14">
    <source>
        <dbReference type="Proteomes" id="UP000460221"/>
    </source>
</evidence>
<evidence type="ECO:0000256" key="6">
    <source>
        <dbReference type="ARBA" id="ARBA00023053"/>
    </source>
</evidence>
<sequence>MRPPGTGRPVELLPVIGLVLGVLAVTALAARISFPAPVLLVVAGVAVSFVPGVPDYQVSPELVLSVLLPPLLFGAAFESSAVAIRRLLRPIAQLSVVLVLLTALAVAGVTVLLVPEMPFGAALALGAAVAPPDAVAAVAVARRVGLPRGLVTVLEGESLFNDATSLTLLRVAIGAVGMSGIAWWPAFGRFSWAAVGGLLIGLVLGWVFSQLRRRMTMPLTTTAMGLLAPFAAYEAGELAHASGVLAVVVCGLLLGHRSPQEVAAAVRLTESATWASVRFVLEGAVFALIGLQLVGIVRSLDTEQHHVWWVVALVPVTVILSRPVLISLIHLVSRVVPGRTARAGPRSIAALSWAGMRGVVSLAAVQALPVDLPFRSLIQVATVATIVGTLVLQGLTLPAVVRRLGIAEDRTSEDLAERAEARAAASAEITRQVDELQQQGRFSEPQAELMRKWAALRDWRNWDDPEQSKAFGRELSAVSDWRRALLGIERTVIVGLRNDGRLSEDVLTEMQHELDLEEALLERRSQAVDGHLEELPDAEDSPGSGGPQDPDEGHRSDQPGPAAEDDPAPVGPRPTPSWAGDAPAASALTTEAEHAAENLRRDTG</sequence>
<dbReference type="AlphaFoldDB" id="A0A7K1FKJ9"/>
<feature type="transmembrane region" description="Helical" evidence="10">
    <location>
        <begin position="91"/>
        <end position="113"/>
    </location>
</feature>
<keyword evidence="4 10" id="KW-0812">Transmembrane</keyword>
<dbReference type="EMBL" id="WLYK01000004">
    <property type="protein sequence ID" value="MTD14628.1"/>
    <property type="molecule type" value="Genomic_DNA"/>
</dbReference>
<gene>
    <name evidence="13" type="ORF">GIS00_11810</name>
</gene>
<dbReference type="GO" id="GO:0015385">
    <property type="term" value="F:sodium:proton antiporter activity"/>
    <property type="evidence" value="ECO:0007669"/>
    <property type="project" value="InterPro"/>
</dbReference>
<feature type="transmembrane region" description="Helical" evidence="10">
    <location>
        <begin position="62"/>
        <end position="84"/>
    </location>
</feature>
<evidence type="ECO:0000256" key="1">
    <source>
        <dbReference type="ARBA" id="ARBA00004651"/>
    </source>
</evidence>
<feature type="transmembrane region" description="Helical" evidence="10">
    <location>
        <begin position="307"/>
        <end position="336"/>
    </location>
</feature>
<keyword evidence="10" id="KW-0050">Antiport</keyword>
<evidence type="ECO:0000256" key="11">
    <source>
        <dbReference type="SAM" id="MobiDB-lite"/>
    </source>
</evidence>
<dbReference type="GO" id="GO:0015386">
    <property type="term" value="F:potassium:proton antiporter activity"/>
    <property type="evidence" value="ECO:0007669"/>
    <property type="project" value="TreeGrafter"/>
</dbReference>
<dbReference type="GO" id="GO:0098719">
    <property type="term" value="P:sodium ion import across plasma membrane"/>
    <property type="evidence" value="ECO:0007669"/>
    <property type="project" value="TreeGrafter"/>
</dbReference>
<dbReference type="GO" id="GO:0051453">
    <property type="term" value="P:regulation of intracellular pH"/>
    <property type="evidence" value="ECO:0007669"/>
    <property type="project" value="TreeGrafter"/>
</dbReference>
<feature type="domain" description="Cation/H+ exchanger transmembrane" evidence="12">
    <location>
        <begin position="23"/>
        <end position="402"/>
    </location>
</feature>
<feature type="transmembrane region" description="Helical" evidence="10">
    <location>
        <begin position="348"/>
        <end position="368"/>
    </location>
</feature>
<evidence type="ECO:0000256" key="7">
    <source>
        <dbReference type="ARBA" id="ARBA00023065"/>
    </source>
</evidence>
<organism evidence="13 14">
    <name type="scientific">Nakamurella alba</name>
    <dbReference type="NCBI Taxonomy" id="2665158"/>
    <lineage>
        <taxon>Bacteria</taxon>
        <taxon>Bacillati</taxon>
        <taxon>Actinomycetota</taxon>
        <taxon>Actinomycetes</taxon>
        <taxon>Nakamurellales</taxon>
        <taxon>Nakamurellaceae</taxon>
        <taxon>Nakamurella</taxon>
    </lineage>
</organism>
<feature type="transmembrane region" description="Helical" evidence="10">
    <location>
        <begin position="380"/>
        <end position="401"/>
    </location>
</feature>
<keyword evidence="8 10" id="KW-0472">Membrane</keyword>
<dbReference type="InterPro" id="IPR004705">
    <property type="entry name" value="Cation/H_exchanger_CPA1_bac"/>
</dbReference>
<dbReference type="PANTHER" id="PTHR10110:SF86">
    <property type="entry name" value="SODIUM_HYDROGEN EXCHANGER 7"/>
    <property type="match status" value="1"/>
</dbReference>
<evidence type="ECO:0000256" key="8">
    <source>
        <dbReference type="ARBA" id="ARBA00023136"/>
    </source>
</evidence>
<comment type="caution">
    <text evidence="13">The sequence shown here is derived from an EMBL/GenBank/DDBJ whole genome shotgun (WGS) entry which is preliminary data.</text>
</comment>
<proteinExistence type="inferred from homology"/>
<dbReference type="NCBIfam" id="TIGR00831">
    <property type="entry name" value="a_cpa1"/>
    <property type="match status" value="1"/>
</dbReference>
<keyword evidence="6 10" id="KW-0915">Sodium</keyword>
<evidence type="ECO:0000256" key="9">
    <source>
        <dbReference type="ARBA" id="ARBA00023201"/>
    </source>
</evidence>
<reference evidence="13 14" key="1">
    <citation type="submission" date="2019-11" db="EMBL/GenBank/DDBJ databases">
        <authorList>
            <person name="Jiang L.-Q."/>
        </authorList>
    </citation>
    <scope>NUCLEOTIDE SEQUENCE [LARGE SCALE GENOMIC DNA]</scope>
    <source>
        <strain evidence="13 14">YIM 132087</strain>
    </source>
</reference>
<keyword evidence="3 10" id="KW-1003">Cell membrane</keyword>
<feature type="transmembrane region" description="Helical" evidence="10">
    <location>
        <begin position="163"/>
        <end position="184"/>
    </location>
</feature>
<keyword evidence="14" id="KW-1185">Reference proteome</keyword>
<comment type="subcellular location">
    <subcellularLocation>
        <location evidence="1 10">Cell membrane</location>
        <topology evidence="1 10">Multi-pass membrane protein</topology>
    </subcellularLocation>
</comment>
<evidence type="ECO:0000313" key="13">
    <source>
        <dbReference type="EMBL" id="MTD14628.1"/>
    </source>
</evidence>
<protein>
    <submittedName>
        <fullName evidence="13">Na+/H+ antiporter</fullName>
    </submittedName>
</protein>
<dbReference type="PANTHER" id="PTHR10110">
    <property type="entry name" value="SODIUM/HYDROGEN EXCHANGER"/>
    <property type="match status" value="1"/>
</dbReference>
<comment type="function">
    <text evidence="10">Na(+)/H(+) antiporter that extrudes sodium in exchange for external protons.</text>
</comment>
<dbReference type="Gene3D" id="6.10.140.1330">
    <property type="match status" value="1"/>
</dbReference>
<keyword evidence="7 10" id="KW-0406">Ion transport</keyword>
<feature type="transmembrane region" description="Helical" evidence="10">
    <location>
        <begin position="12"/>
        <end position="30"/>
    </location>
</feature>
<evidence type="ECO:0000256" key="3">
    <source>
        <dbReference type="ARBA" id="ARBA00022475"/>
    </source>
</evidence>
<evidence type="ECO:0000256" key="5">
    <source>
        <dbReference type="ARBA" id="ARBA00022989"/>
    </source>
</evidence>
<feature type="compositionally biased region" description="Basic and acidic residues" evidence="11">
    <location>
        <begin position="591"/>
        <end position="604"/>
    </location>
</feature>
<feature type="transmembrane region" description="Helical" evidence="10">
    <location>
        <begin position="119"/>
        <end position="142"/>
    </location>
</feature>
<dbReference type="Proteomes" id="UP000460221">
    <property type="component" value="Unassembled WGS sequence"/>
</dbReference>
<feature type="region of interest" description="Disordered" evidence="11">
    <location>
        <begin position="534"/>
        <end position="604"/>
    </location>
</feature>
<evidence type="ECO:0000256" key="10">
    <source>
        <dbReference type="RuleBase" id="RU366002"/>
    </source>
</evidence>
<dbReference type="InterPro" id="IPR006153">
    <property type="entry name" value="Cation/H_exchanger_TM"/>
</dbReference>
<feature type="transmembrane region" description="Helical" evidence="10">
    <location>
        <begin position="238"/>
        <end position="255"/>
    </location>
</feature>
<evidence type="ECO:0000256" key="4">
    <source>
        <dbReference type="ARBA" id="ARBA00022692"/>
    </source>
</evidence>
<feature type="transmembrane region" description="Helical" evidence="10">
    <location>
        <begin position="276"/>
        <end position="295"/>
    </location>
</feature>
<comment type="similarity">
    <text evidence="10">Belongs to the monovalent cation:proton antiporter 1 (CPA1) transporter (TC 2.A.36) family.</text>
</comment>
<evidence type="ECO:0000256" key="2">
    <source>
        <dbReference type="ARBA" id="ARBA00022448"/>
    </source>
</evidence>
<dbReference type="GO" id="GO:0005886">
    <property type="term" value="C:plasma membrane"/>
    <property type="evidence" value="ECO:0007669"/>
    <property type="project" value="UniProtKB-SubCell"/>
</dbReference>
<dbReference type="InterPro" id="IPR018422">
    <property type="entry name" value="Cation/H_exchanger_CPA1"/>
</dbReference>
<keyword evidence="2 10" id="KW-0813">Transport</keyword>
<dbReference type="Pfam" id="PF00999">
    <property type="entry name" value="Na_H_Exchanger"/>
    <property type="match status" value="1"/>
</dbReference>
<accession>A0A7K1FKJ9</accession>